<evidence type="ECO:0000256" key="5">
    <source>
        <dbReference type="ARBA" id="ARBA00022692"/>
    </source>
</evidence>
<dbReference type="STRING" id="1618481.US54_C0011G0008"/>
<dbReference type="AlphaFoldDB" id="A0A0G0H8A9"/>
<comment type="caution">
    <text evidence="10">The sequence shown here is derived from an EMBL/GenBank/DDBJ whole genome shotgun (WGS) entry which is preliminary data.</text>
</comment>
<dbReference type="InterPro" id="IPR050297">
    <property type="entry name" value="LipidA_mod_glycosyltrf_83"/>
</dbReference>
<accession>A0A0G0H8A9</accession>
<name>A0A0G0H8A9_9BACT</name>
<feature type="transmembrane region" description="Helical" evidence="8">
    <location>
        <begin position="315"/>
        <end position="341"/>
    </location>
</feature>
<dbReference type="GO" id="GO:0009103">
    <property type="term" value="P:lipopolysaccharide biosynthetic process"/>
    <property type="evidence" value="ECO:0007669"/>
    <property type="project" value="UniProtKB-ARBA"/>
</dbReference>
<evidence type="ECO:0000256" key="1">
    <source>
        <dbReference type="ARBA" id="ARBA00004651"/>
    </source>
</evidence>
<comment type="subcellular location">
    <subcellularLocation>
        <location evidence="1">Cell membrane</location>
        <topology evidence="1">Multi-pass membrane protein</topology>
    </subcellularLocation>
</comment>
<reference evidence="10 11" key="1">
    <citation type="journal article" date="2015" name="Nature">
        <title>rRNA introns, odd ribosomes, and small enigmatic genomes across a large radiation of phyla.</title>
        <authorList>
            <person name="Brown C.T."/>
            <person name="Hug L.A."/>
            <person name="Thomas B.C."/>
            <person name="Sharon I."/>
            <person name="Castelle C.J."/>
            <person name="Singh A."/>
            <person name="Wilkins M.J."/>
            <person name="Williams K.H."/>
            <person name="Banfield J.F."/>
        </authorList>
    </citation>
    <scope>NUCLEOTIDE SEQUENCE [LARGE SCALE GENOMIC DNA]</scope>
</reference>
<proteinExistence type="predicted"/>
<evidence type="ECO:0000256" key="3">
    <source>
        <dbReference type="ARBA" id="ARBA00022676"/>
    </source>
</evidence>
<feature type="transmembrane region" description="Helical" evidence="8">
    <location>
        <begin position="271"/>
        <end position="288"/>
    </location>
</feature>
<feature type="transmembrane region" description="Helical" evidence="8">
    <location>
        <begin position="208"/>
        <end position="226"/>
    </location>
</feature>
<dbReference type="PANTHER" id="PTHR33908:SF3">
    <property type="entry name" value="UNDECAPRENYL PHOSPHATE-ALPHA-4-AMINO-4-DEOXY-L-ARABINOSE ARABINOSYL TRANSFERASE"/>
    <property type="match status" value="1"/>
</dbReference>
<keyword evidence="7 8" id="KW-0472">Membrane</keyword>
<evidence type="ECO:0000256" key="2">
    <source>
        <dbReference type="ARBA" id="ARBA00022475"/>
    </source>
</evidence>
<evidence type="ECO:0000256" key="8">
    <source>
        <dbReference type="SAM" id="Phobius"/>
    </source>
</evidence>
<dbReference type="Proteomes" id="UP000034471">
    <property type="component" value="Unassembled WGS sequence"/>
</dbReference>
<dbReference type="GO" id="GO:0010041">
    <property type="term" value="P:response to iron(III) ion"/>
    <property type="evidence" value="ECO:0007669"/>
    <property type="project" value="TreeGrafter"/>
</dbReference>
<dbReference type="EMBL" id="LBTJ01000011">
    <property type="protein sequence ID" value="KKQ38387.1"/>
    <property type="molecule type" value="Genomic_DNA"/>
</dbReference>
<evidence type="ECO:0000313" key="10">
    <source>
        <dbReference type="EMBL" id="KKQ38387.1"/>
    </source>
</evidence>
<keyword evidence="4 10" id="KW-0808">Transferase</keyword>
<evidence type="ECO:0000256" key="7">
    <source>
        <dbReference type="ARBA" id="ARBA00023136"/>
    </source>
</evidence>
<feature type="domain" description="Glycosyltransferase RgtA/B/C/D-like" evidence="9">
    <location>
        <begin position="67"/>
        <end position="225"/>
    </location>
</feature>
<feature type="transmembrane region" description="Helical" evidence="8">
    <location>
        <begin position="118"/>
        <end position="134"/>
    </location>
</feature>
<dbReference type="GO" id="GO:0016763">
    <property type="term" value="F:pentosyltransferase activity"/>
    <property type="evidence" value="ECO:0007669"/>
    <property type="project" value="TreeGrafter"/>
</dbReference>
<feature type="transmembrane region" description="Helical" evidence="8">
    <location>
        <begin position="12"/>
        <end position="31"/>
    </location>
</feature>
<organism evidence="10 11">
    <name type="scientific">Candidatus Roizmanbacteria bacterium GW2011_GWA2_37_7</name>
    <dbReference type="NCBI Taxonomy" id="1618481"/>
    <lineage>
        <taxon>Bacteria</taxon>
        <taxon>Candidatus Roizmaniibacteriota</taxon>
    </lineage>
</organism>
<dbReference type="InterPro" id="IPR038731">
    <property type="entry name" value="RgtA/B/C-like"/>
</dbReference>
<feature type="transmembrane region" description="Helical" evidence="8">
    <location>
        <begin position="362"/>
        <end position="384"/>
    </location>
</feature>
<protein>
    <submittedName>
        <fullName evidence="10">Glycosyl transferase family 39</fullName>
    </submittedName>
</protein>
<evidence type="ECO:0000259" key="9">
    <source>
        <dbReference type="Pfam" id="PF13231"/>
    </source>
</evidence>
<feature type="transmembrane region" description="Helical" evidence="8">
    <location>
        <begin position="95"/>
        <end position="112"/>
    </location>
</feature>
<dbReference type="Pfam" id="PF13231">
    <property type="entry name" value="PMT_2"/>
    <property type="match status" value="1"/>
</dbReference>
<gene>
    <name evidence="10" type="ORF">US54_C0011G0008</name>
</gene>
<dbReference type="GO" id="GO:0005886">
    <property type="term" value="C:plasma membrane"/>
    <property type="evidence" value="ECO:0007669"/>
    <property type="project" value="UniProtKB-SubCell"/>
</dbReference>
<feature type="transmembrane region" description="Helical" evidence="8">
    <location>
        <begin position="169"/>
        <end position="196"/>
    </location>
</feature>
<sequence length="486" mass="57469">MRLILRFVSRNIFLIFLIIFFGFLFFFRLGWQTLGSWDEAWYGSIAREIVKSGDIFHLNWNGFPFYDHPPMGFWLTAISYKVFGISEFTTRLPSAILGLFSILLTYLVGVKLSKEKLVGLSAAMILGTSVWYVIRVRSGNLDSIFVFFYILTIYAALRTARNIKWFPLTMIAFGALMTTKTLVGVSALPVIIFIIFTQIIKFRSNYRWIVLGLILFAIVVLPWYWINYLKYSDFIQHHFFEIGTRKKSFTSYLNLQYELPLFYLHMGIRKWYYLWIGSFSYLIVSFRFLKKNIFILLFWNAVILYPFLTTDQTQIWHLIPVYIVVALIVAWGILDGGLLFLKFAQYLDIARIKKYKKLTNNIVKTMCFIFIFFIAFLQVKTFYYEIIPQNKYIPDDVDISMKVSQYDAHIFLDDDYLPLAVFYSVRTMRQMSFELEERHTLVNLFNSNNEPFIAITRNWALNNLKENNIQYKILEQNNSFSIITKP</sequence>
<evidence type="ECO:0000256" key="6">
    <source>
        <dbReference type="ARBA" id="ARBA00022989"/>
    </source>
</evidence>
<evidence type="ECO:0000256" key="4">
    <source>
        <dbReference type="ARBA" id="ARBA00022679"/>
    </source>
</evidence>
<keyword evidence="6 8" id="KW-1133">Transmembrane helix</keyword>
<keyword evidence="5 8" id="KW-0812">Transmembrane</keyword>
<dbReference type="PANTHER" id="PTHR33908">
    <property type="entry name" value="MANNOSYLTRANSFERASE YKCB-RELATED"/>
    <property type="match status" value="1"/>
</dbReference>
<feature type="transmembrane region" description="Helical" evidence="8">
    <location>
        <begin position="293"/>
        <end position="309"/>
    </location>
</feature>
<keyword evidence="2" id="KW-1003">Cell membrane</keyword>
<keyword evidence="3" id="KW-0328">Glycosyltransferase</keyword>
<evidence type="ECO:0000313" key="11">
    <source>
        <dbReference type="Proteomes" id="UP000034471"/>
    </source>
</evidence>